<dbReference type="Gene3D" id="2.30.42.10">
    <property type="match status" value="1"/>
</dbReference>
<sequence length="240" mass="25923">MGLPLRMNNLHAPTVPSGPTTARATNGGAAHLTFAELQRKKENMEAELKALSSVLDSHGVDMNTSLLTADGFPRADIDVAQIRTTRARIIHLRNDYKDLMTKIETHIHAHFASLMENAENEPNNPESDTPTAPDPSLRDFVPAPLDPPFAKVNTVAPNSPAATAGLQQGDLIRNFGWVNSTNHDGLRKVAECVQGNEGRNVLVKVSRLSAAPSARELDLTLVPRSDWGGRGLLGCHVLPL</sequence>
<evidence type="ECO:0000313" key="8">
    <source>
        <dbReference type="Proteomes" id="UP001140453"/>
    </source>
</evidence>
<evidence type="ECO:0000256" key="1">
    <source>
        <dbReference type="ARBA" id="ARBA00005256"/>
    </source>
</evidence>
<dbReference type="GO" id="GO:0005634">
    <property type="term" value="C:nucleus"/>
    <property type="evidence" value="ECO:0007669"/>
    <property type="project" value="TreeGrafter"/>
</dbReference>
<dbReference type="SUPFAM" id="SSF50156">
    <property type="entry name" value="PDZ domain-like"/>
    <property type="match status" value="1"/>
</dbReference>
<reference evidence="7" key="1">
    <citation type="submission" date="2022-10" db="EMBL/GenBank/DDBJ databases">
        <title>Tapping the CABI collections for fungal endophytes: first genome assemblies for Collariella, Neodidymelliopsis, Ascochyta clinopodiicola, Didymella pomorum, Didymosphaeria variabile, Neocosmospora piperis and Neocucurbitaria cava.</title>
        <authorList>
            <person name="Hill R."/>
        </authorList>
    </citation>
    <scope>NUCLEOTIDE SEQUENCE</scope>
    <source>
        <strain evidence="7">IMI 355082</strain>
    </source>
</reference>
<feature type="domain" description="Nas2 N-terminal" evidence="6">
    <location>
        <begin position="35"/>
        <end position="112"/>
    </location>
</feature>
<dbReference type="InterPro" id="IPR036034">
    <property type="entry name" value="PDZ_sf"/>
</dbReference>
<gene>
    <name evidence="7" type="primary">NAS2</name>
    <name evidence="7" type="ORF">N0V93_001263</name>
</gene>
<keyword evidence="2" id="KW-0143">Chaperone</keyword>
<evidence type="ECO:0000259" key="5">
    <source>
        <dbReference type="Pfam" id="PF17820"/>
    </source>
</evidence>
<dbReference type="Pfam" id="PF17820">
    <property type="entry name" value="PDZ_6"/>
    <property type="match status" value="1"/>
</dbReference>
<dbReference type="EMBL" id="JAPEVB010000001">
    <property type="protein sequence ID" value="KAJ4397039.1"/>
    <property type="molecule type" value="Genomic_DNA"/>
</dbReference>
<evidence type="ECO:0000256" key="4">
    <source>
        <dbReference type="SAM" id="MobiDB-lite"/>
    </source>
</evidence>
<dbReference type="Proteomes" id="UP001140453">
    <property type="component" value="Unassembled WGS sequence"/>
</dbReference>
<dbReference type="PANTHER" id="PTHR12651">
    <property type="entry name" value="26S PROTEASOME NON-ATPASE REGULATORY SUBUNIT 9"/>
    <property type="match status" value="1"/>
</dbReference>
<name>A0A9W9D228_9PEZI</name>
<dbReference type="OrthoDB" id="72325at2759"/>
<dbReference type="AlphaFoldDB" id="A0A9W9D228"/>
<dbReference type="Pfam" id="PF18265">
    <property type="entry name" value="Nas2_N"/>
    <property type="match status" value="1"/>
</dbReference>
<organism evidence="7 8">
    <name type="scientific">Gnomoniopsis smithogilvyi</name>
    <dbReference type="NCBI Taxonomy" id="1191159"/>
    <lineage>
        <taxon>Eukaryota</taxon>
        <taxon>Fungi</taxon>
        <taxon>Dikarya</taxon>
        <taxon>Ascomycota</taxon>
        <taxon>Pezizomycotina</taxon>
        <taxon>Sordariomycetes</taxon>
        <taxon>Sordariomycetidae</taxon>
        <taxon>Diaporthales</taxon>
        <taxon>Gnomoniaceae</taxon>
        <taxon>Gnomoniopsis</taxon>
    </lineage>
</organism>
<evidence type="ECO:0000256" key="3">
    <source>
        <dbReference type="ARBA" id="ARBA00068021"/>
    </source>
</evidence>
<feature type="region of interest" description="Disordered" evidence="4">
    <location>
        <begin position="118"/>
        <end position="138"/>
    </location>
</feature>
<dbReference type="GO" id="GO:0000502">
    <property type="term" value="C:proteasome complex"/>
    <property type="evidence" value="ECO:0007669"/>
    <property type="project" value="UniProtKB-KW"/>
</dbReference>
<evidence type="ECO:0000256" key="2">
    <source>
        <dbReference type="ARBA" id="ARBA00023186"/>
    </source>
</evidence>
<dbReference type="PANTHER" id="PTHR12651:SF1">
    <property type="entry name" value="26S PROTEASOME NON-ATPASE REGULATORY SUBUNIT 9"/>
    <property type="match status" value="1"/>
</dbReference>
<comment type="caution">
    <text evidence="7">The sequence shown here is derived from an EMBL/GenBank/DDBJ whole genome shotgun (WGS) entry which is preliminary data.</text>
</comment>
<dbReference type="FunFam" id="2.30.42.10:FF:000107">
    <property type="entry name" value="26S proteasome non-ATPase regulatory subunit 9"/>
    <property type="match status" value="1"/>
</dbReference>
<feature type="domain" description="PDZ" evidence="5">
    <location>
        <begin position="152"/>
        <end position="207"/>
    </location>
</feature>
<dbReference type="InterPro" id="IPR035269">
    <property type="entry name" value="PSMD9"/>
</dbReference>
<evidence type="ECO:0000259" key="6">
    <source>
        <dbReference type="Pfam" id="PF18265"/>
    </source>
</evidence>
<dbReference type="GO" id="GO:0070682">
    <property type="term" value="P:proteasome regulatory particle assembly"/>
    <property type="evidence" value="ECO:0007669"/>
    <property type="project" value="InterPro"/>
</dbReference>
<dbReference type="InterPro" id="IPR041489">
    <property type="entry name" value="PDZ_6"/>
</dbReference>
<dbReference type="InterPro" id="IPR040815">
    <property type="entry name" value="Nas2_N"/>
</dbReference>
<keyword evidence="8" id="KW-1185">Reference proteome</keyword>
<comment type="similarity">
    <text evidence="1">Belongs to the proteasome subunit p27 family.</text>
</comment>
<dbReference type="GO" id="GO:0005737">
    <property type="term" value="C:cytoplasm"/>
    <property type="evidence" value="ECO:0007669"/>
    <property type="project" value="TreeGrafter"/>
</dbReference>
<evidence type="ECO:0000313" key="7">
    <source>
        <dbReference type="EMBL" id="KAJ4397039.1"/>
    </source>
</evidence>
<accession>A0A9W9D228</accession>
<feature type="region of interest" description="Disordered" evidence="4">
    <location>
        <begin position="1"/>
        <end position="25"/>
    </location>
</feature>
<proteinExistence type="inferred from homology"/>
<keyword evidence="7" id="KW-0647">Proteasome</keyword>
<dbReference type="Gene3D" id="6.10.140.1710">
    <property type="match status" value="1"/>
</dbReference>
<protein>
    <recommendedName>
        <fullName evidence="3">Probable 26S proteasome regulatory subunit p27</fullName>
    </recommendedName>
</protein>